<protein>
    <submittedName>
        <fullName evidence="1">Uncharacterized protein</fullName>
    </submittedName>
</protein>
<reference evidence="1" key="1">
    <citation type="submission" date="2022-04" db="EMBL/GenBank/DDBJ databases">
        <title>Genome of the entomopathogenic fungus Entomophthora muscae.</title>
        <authorList>
            <person name="Elya C."/>
            <person name="Lovett B.R."/>
            <person name="Lee E."/>
            <person name="Macias A.M."/>
            <person name="Hajek A.E."/>
            <person name="De Bivort B.L."/>
            <person name="Kasson M.T."/>
            <person name="De Fine Licht H.H."/>
            <person name="Stajich J.E."/>
        </authorList>
    </citation>
    <scope>NUCLEOTIDE SEQUENCE</scope>
    <source>
        <strain evidence="1">Berkeley</strain>
    </source>
</reference>
<proteinExistence type="predicted"/>
<evidence type="ECO:0000313" key="2">
    <source>
        <dbReference type="Proteomes" id="UP001165960"/>
    </source>
</evidence>
<accession>A0ACC2RSR6</accession>
<gene>
    <name evidence="1" type="ORF">DSO57_1027540</name>
</gene>
<organism evidence="1 2">
    <name type="scientific">Entomophthora muscae</name>
    <dbReference type="NCBI Taxonomy" id="34485"/>
    <lineage>
        <taxon>Eukaryota</taxon>
        <taxon>Fungi</taxon>
        <taxon>Fungi incertae sedis</taxon>
        <taxon>Zoopagomycota</taxon>
        <taxon>Entomophthoromycotina</taxon>
        <taxon>Entomophthoromycetes</taxon>
        <taxon>Entomophthorales</taxon>
        <taxon>Entomophthoraceae</taxon>
        <taxon>Entomophthora</taxon>
    </lineage>
</organism>
<keyword evidence="2" id="KW-1185">Reference proteome</keyword>
<dbReference type="EMBL" id="QTSX02006558">
    <property type="protein sequence ID" value="KAJ9053102.1"/>
    <property type="molecule type" value="Genomic_DNA"/>
</dbReference>
<sequence>MTDRGREFIGTEFTRLLQHWYCHTEGLAPAEVQVYGGDACFVIGKIMEEFALLQAKYKLLTNHSPLLENDNSSKPVPCYDPGHTLGTGDQEPHTCFMRSAIFSSTGLDSRFKIDRRLKMAAMVNSSSRRVPRRALKKVQVVIPKRSKNTRPVEVMKSKENQVVLHDVDGRYLDLGVHLDQLLVPRLALVVTDPLFVVLFLALSGPREVTGTGLQKGNSIHWWFFMWVAEEYLKAQLKEF</sequence>
<name>A0ACC2RSR6_9FUNG</name>
<evidence type="ECO:0000313" key="1">
    <source>
        <dbReference type="EMBL" id="KAJ9053102.1"/>
    </source>
</evidence>
<dbReference type="Proteomes" id="UP001165960">
    <property type="component" value="Unassembled WGS sequence"/>
</dbReference>
<comment type="caution">
    <text evidence="1">The sequence shown here is derived from an EMBL/GenBank/DDBJ whole genome shotgun (WGS) entry which is preliminary data.</text>
</comment>